<reference evidence="2 3" key="1">
    <citation type="submission" date="2024-02" db="EMBL/GenBank/DDBJ databases">
        <title>Draft genome sequence of Collimonas sp. strain H4R21, an effective mineral-weathering bacterial strain isolated from the beech rhizosphere.</title>
        <authorList>
            <person name="Morin E."/>
            <person name="Uroz S."/>
            <person name="Leveau J.H.J."/>
            <person name="Kumar R."/>
            <person name="Rey M.W."/>
            <person name="Pham J."/>
        </authorList>
    </citation>
    <scope>NUCLEOTIDE SEQUENCE [LARGE SCALE GENOMIC DNA]</scope>
    <source>
        <strain evidence="2 3">H4R21</strain>
    </source>
</reference>
<feature type="transmembrane region" description="Helical" evidence="1">
    <location>
        <begin position="43"/>
        <end position="60"/>
    </location>
</feature>
<keyword evidence="1" id="KW-0812">Transmembrane</keyword>
<keyword evidence="1" id="KW-1133">Transmembrane helix</keyword>
<comment type="caution">
    <text evidence="2">The sequence shown here is derived from an EMBL/GenBank/DDBJ whole genome shotgun (WGS) entry which is preliminary data.</text>
</comment>
<evidence type="ECO:0000313" key="3">
    <source>
        <dbReference type="Proteomes" id="UP001495910"/>
    </source>
</evidence>
<evidence type="ECO:0000256" key="1">
    <source>
        <dbReference type="SAM" id="Phobius"/>
    </source>
</evidence>
<keyword evidence="1" id="KW-0472">Membrane</keyword>
<dbReference type="EMBL" id="JBANDC010000020">
    <property type="protein sequence ID" value="MEM4990106.1"/>
    <property type="molecule type" value="Genomic_DNA"/>
</dbReference>
<dbReference type="RefSeq" id="WP_342831241.1">
    <property type="nucleotide sequence ID" value="NZ_JBANDC010000020.1"/>
</dbReference>
<proteinExistence type="predicted"/>
<dbReference type="Proteomes" id="UP001495910">
    <property type="component" value="Unassembled WGS sequence"/>
</dbReference>
<keyword evidence="3" id="KW-1185">Reference proteome</keyword>
<gene>
    <name evidence="2" type="ORF">V8G57_22140</name>
</gene>
<name>A0ABU9Q1G3_9BURK</name>
<accession>A0ABU9Q1G3</accession>
<feature type="transmembrane region" description="Helical" evidence="1">
    <location>
        <begin position="9"/>
        <end position="31"/>
    </location>
</feature>
<protein>
    <submittedName>
        <fullName evidence="2">Uncharacterized protein</fullName>
    </submittedName>
</protein>
<evidence type="ECO:0000313" key="2">
    <source>
        <dbReference type="EMBL" id="MEM4990106.1"/>
    </source>
</evidence>
<sequence>MKARFFWKLLMVLVIAVVLGGAVMVLWNLVMPGLFAGILQIDYWHALGLLVLSRILFGGFRGHGGWHGRRQWQKWQAMTAEEREQFRKGRSAPCKKNEE</sequence>
<organism evidence="2 3">
    <name type="scientific">Collimonas rhizosphaerae</name>
    <dbReference type="NCBI Taxonomy" id="3126357"/>
    <lineage>
        <taxon>Bacteria</taxon>
        <taxon>Pseudomonadati</taxon>
        <taxon>Pseudomonadota</taxon>
        <taxon>Betaproteobacteria</taxon>
        <taxon>Burkholderiales</taxon>
        <taxon>Oxalobacteraceae</taxon>
        <taxon>Collimonas</taxon>
    </lineage>
</organism>